<dbReference type="Pfam" id="PF01632">
    <property type="entry name" value="Ribosomal_L35p"/>
    <property type="match status" value="1"/>
</dbReference>
<dbReference type="Proteomes" id="UP000255423">
    <property type="component" value="Unassembled WGS sequence"/>
</dbReference>
<dbReference type="GO" id="GO:0006412">
    <property type="term" value="P:translation"/>
    <property type="evidence" value="ECO:0007669"/>
    <property type="project" value="UniProtKB-UniRule"/>
</dbReference>
<evidence type="ECO:0000256" key="6">
    <source>
        <dbReference type="RuleBase" id="RU000568"/>
    </source>
</evidence>
<sequence>MPKMKTHSGAKKRFRVTGSGHVKFKRAGMRHIQAKMNTKRKRNLRKGALVKKVDTYHVKRLLVVA</sequence>
<dbReference type="OMA" id="KQWAPYG"/>
<organism evidence="7 8">
    <name type="scientific">Fibrobacter succinogenes</name>
    <name type="common">Bacteroides succinogenes</name>
    <dbReference type="NCBI Taxonomy" id="833"/>
    <lineage>
        <taxon>Bacteria</taxon>
        <taxon>Pseudomonadati</taxon>
        <taxon>Fibrobacterota</taxon>
        <taxon>Fibrobacteria</taxon>
        <taxon>Fibrobacterales</taxon>
        <taxon>Fibrobacteraceae</taxon>
        <taxon>Fibrobacter</taxon>
    </lineage>
</organism>
<protein>
    <recommendedName>
        <fullName evidence="4 5">Large ribosomal subunit protein bL35</fullName>
    </recommendedName>
</protein>
<comment type="similarity">
    <text evidence="1 5 6">Belongs to the bacterial ribosomal protein bL35 family.</text>
</comment>
<evidence type="ECO:0000256" key="4">
    <source>
        <dbReference type="ARBA" id="ARBA00071664"/>
    </source>
</evidence>
<dbReference type="InterPro" id="IPR037229">
    <property type="entry name" value="Ribosomal_bL35_sf"/>
</dbReference>
<dbReference type="FunFam" id="4.10.410.60:FF:000001">
    <property type="entry name" value="50S ribosomal protein L35"/>
    <property type="match status" value="1"/>
</dbReference>
<dbReference type="HAMAP" id="MF_00514">
    <property type="entry name" value="Ribosomal_bL35"/>
    <property type="match status" value="1"/>
</dbReference>
<proteinExistence type="inferred from homology"/>
<evidence type="ECO:0000256" key="5">
    <source>
        <dbReference type="HAMAP-Rule" id="MF_00514"/>
    </source>
</evidence>
<dbReference type="PANTHER" id="PTHR33343:SF1">
    <property type="entry name" value="LARGE RIBOSOMAL SUBUNIT PROTEIN BL35M"/>
    <property type="match status" value="1"/>
</dbReference>
<name>A0A380S527_FIBSU</name>
<evidence type="ECO:0000256" key="3">
    <source>
        <dbReference type="ARBA" id="ARBA00023274"/>
    </source>
</evidence>
<dbReference type="GO" id="GO:0003735">
    <property type="term" value="F:structural constituent of ribosome"/>
    <property type="evidence" value="ECO:0007669"/>
    <property type="project" value="InterPro"/>
</dbReference>
<keyword evidence="3 5" id="KW-0687">Ribonucleoprotein</keyword>
<dbReference type="SUPFAM" id="SSF143034">
    <property type="entry name" value="L35p-like"/>
    <property type="match status" value="1"/>
</dbReference>
<reference evidence="7 8" key="1">
    <citation type="submission" date="2017-08" db="EMBL/GenBank/DDBJ databases">
        <authorList>
            <person name="de Groot N.N."/>
        </authorList>
    </citation>
    <scope>NUCLEOTIDE SEQUENCE [LARGE SCALE GENOMIC DNA]</scope>
    <source>
        <strain evidence="7 8">HM2</strain>
    </source>
</reference>
<keyword evidence="2 5" id="KW-0689">Ribosomal protein</keyword>
<dbReference type="InterPro" id="IPR021137">
    <property type="entry name" value="Ribosomal_bL35-like"/>
</dbReference>
<dbReference type="InterPro" id="IPR018265">
    <property type="entry name" value="Ribosomal_bL35_CS"/>
</dbReference>
<evidence type="ECO:0000256" key="1">
    <source>
        <dbReference type="ARBA" id="ARBA00006598"/>
    </source>
</evidence>
<dbReference type="PRINTS" id="PR00064">
    <property type="entry name" value="RIBOSOMALL35"/>
</dbReference>
<dbReference type="RefSeq" id="WP_014545553.1">
    <property type="nucleotide sequence ID" value="NZ_CACZDK010000015.1"/>
</dbReference>
<dbReference type="AlphaFoldDB" id="A0A380S527"/>
<dbReference type="EMBL" id="UHJL01000002">
    <property type="protein sequence ID" value="SUQ24083.1"/>
    <property type="molecule type" value="Genomic_DNA"/>
</dbReference>
<dbReference type="PROSITE" id="PS00936">
    <property type="entry name" value="RIBOSOMAL_L35"/>
    <property type="match status" value="1"/>
</dbReference>
<gene>
    <name evidence="5" type="primary">rpmI</name>
    <name evidence="7" type="ORF">SAMN05661053_1474</name>
</gene>
<accession>A0A380S527</accession>
<dbReference type="InterPro" id="IPR001706">
    <property type="entry name" value="Ribosomal_bL35"/>
</dbReference>
<dbReference type="Gene3D" id="4.10.410.60">
    <property type="match status" value="1"/>
</dbReference>
<dbReference type="GO" id="GO:0022625">
    <property type="term" value="C:cytosolic large ribosomal subunit"/>
    <property type="evidence" value="ECO:0007669"/>
    <property type="project" value="TreeGrafter"/>
</dbReference>
<dbReference type="NCBIfam" id="TIGR00001">
    <property type="entry name" value="rpmI_bact"/>
    <property type="match status" value="1"/>
</dbReference>
<dbReference type="PANTHER" id="PTHR33343">
    <property type="entry name" value="54S RIBOSOMAL PROTEIN BL35M"/>
    <property type="match status" value="1"/>
</dbReference>
<evidence type="ECO:0000256" key="2">
    <source>
        <dbReference type="ARBA" id="ARBA00022980"/>
    </source>
</evidence>
<evidence type="ECO:0000313" key="7">
    <source>
        <dbReference type="EMBL" id="SUQ24083.1"/>
    </source>
</evidence>
<evidence type="ECO:0000313" key="8">
    <source>
        <dbReference type="Proteomes" id="UP000255423"/>
    </source>
</evidence>